<reference evidence="1 2" key="1">
    <citation type="submission" date="2024-06" db="EMBL/GenBank/DDBJ databases">
        <title>The Natural Products Discovery Center: Release of the First 8490 Sequenced Strains for Exploring Actinobacteria Biosynthetic Diversity.</title>
        <authorList>
            <person name="Kalkreuter E."/>
            <person name="Kautsar S.A."/>
            <person name="Yang D."/>
            <person name="Bader C.D."/>
            <person name="Teijaro C.N."/>
            <person name="Fluegel L."/>
            <person name="Davis C.M."/>
            <person name="Simpson J.R."/>
            <person name="Lauterbach L."/>
            <person name="Steele A.D."/>
            <person name="Gui C."/>
            <person name="Meng S."/>
            <person name="Li G."/>
            <person name="Viehrig K."/>
            <person name="Ye F."/>
            <person name="Su P."/>
            <person name="Kiefer A.F."/>
            <person name="Nichols A."/>
            <person name="Cepeda A.J."/>
            <person name="Yan W."/>
            <person name="Fan B."/>
            <person name="Jiang Y."/>
            <person name="Adhikari A."/>
            <person name="Zheng C.-J."/>
            <person name="Schuster L."/>
            <person name="Cowan T.M."/>
            <person name="Smanski M.J."/>
            <person name="Chevrette M.G."/>
            <person name="De Carvalho L.P.S."/>
            <person name="Shen B."/>
        </authorList>
    </citation>
    <scope>NUCLEOTIDE SEQUENCE [LARGE SCALE GENOMIC DNA]</scope>
    <source>
        <strain evidence="1 2">NPDC000155</strain>
    </source>
</reference>
<keyword evidence="2" id="KW-1185">Reference proteome</keyword>
<sequence length="70" mass="6796">MSSISRIETREIADAELDGVAGGLSVSGSVEGLTASFAPGPNGLPILTGGSVKSVSLSVEDIPLGPISAG</sequence>
<dbReference type="RefSeq" id="WP_190075297.1">
    <property type="nucleotide sequence ID" value="NZ_BNBM01000024.1"/>
</dbReference>
<dbReference type="EMBL" id="JBEPFB010000025">
    <property type="protein sequence ID" value="MER7378577.1"/>
    <property type="molecule type" value="Genomic_DNA"/>
</dbReference>
<evidence type="ECO:0008006" key="3">
    <source>
        <dbReference type="Google" id="ProtNLM"/>
    </source>
</evidence>
<organism evidence="1 2">
    <name type="scientific">Streptomyces lanatus</name>
    <dbReference type="NCBI Taxonomy" id="66900"/>
    <lineage>
        <taxon>Bacteria</taxon>
        <taxon>Bacillati</taxon>
        <taxon>Actinomycetota</taxon>
        <taxon>Actinomycetes</taxon>
        <taxon>Kitasatosporales</taxon>
        <taxon>Streptomycetaceae</taxon>
        <taxon>Streptomyces</taxon>
    </lineage>
</organism>
<dbReference type="Proteomes" id="UP001486207">
    <property type="component" value="Unassembled WGS sequence"/>
</dbReference>
<evidence type="ECO:0000313" key="2">
    <source>
        <dbReference type="Proteomes" id="UP001486207"/>
    </source>
</evidence>
<protein>
    <recommendedName>
        <fullName evidence="3">Type A2 lantipeptide</fullName>
    </recommendedName>
</protein>
<comment type="caution">
    <text evidence="1">The sequence shown here is derived from an EMBL/GenBank/DDBJ whole genome shotgun (WGS) entry which is preliminary data.</text>
</comment>
<name>A0ABV1Y414_9ACTN</name>
<evidence type="ECO:0000313" key="1">
    <source>
        <dbReference type="EMBL" id="MER7378577.1"/>
    </source>
</evidence>
<proteinExistence type="predicted"/>
<gene>
    <name evidence="1" type="ORF">ABT384_38870</name>
</gene>
<accession>A0ABV1Y414</accession>